<evidence type="ECO:0000313" key="4">
    <source>
        <dbReference type="RefSeq" id="XP_033575303.1"/>
    </source>
</evidence>
<dbReference type="RefSeq" id="XP_033575303.1">
    <property type="nucleotide sequence ID" value="XM_033722135.1"/>
</dbReference>
<sequence>MVGHVQGGSTCLACGNSHSGGILACNKLEVLKKPGVILAVMKKAQNTHDKFFDLRPPDSRLKASNSLNPKPRTPTSKRGVQSIRDSESETRKHLYSILKSQVSTENRPHQSEASNTELENDREKLFDYKVTALESEGIEYARALKRKADEHELVTPYLRNSFAMYAALEATTLNHS</sequence>
<protein>
    <submittedName>
        <fullName evidence="2 4">Uncharacterized protein</fullName>
    </submittedName>
</protein>
<proteinExistence type="predicted"/>
<reference evidence="4" key="3">
    <citation type="submission" date="2025-04" db="UniProtKB">
        <authorList>
            <consortium name="RefSeq"/>
        </authorList>
    </citation>
    <scope>IDENTIFICATION</scope>
    <source>
        <strain evidence="4">CBS 304.34</strain>
    </source>
</reference>
<feature type="compositionally biased region" description="Polar residues" evidence="1">
    <location>
        <begin position="98"/>
        <end position="117"/>
    </location>
</feature>
<gene>
    <name evidence="2 4" type="ORF">BDZ99DRAFT_477866</name>
</gene>
<accession>A0A6A6YIE5</accession>
<feature type="compositionally biased region" description="Polar residues" evidence="1">
    <location>
        <begin position="62"/>
        <end position="79"/>
    </location>
</feature>
<feature type="region of interest" description="Disordered" evidence="1">
    <location>
        <begin position="50"/>
        <end position="119"/>
    </location>
</feature>
<dbReference type="GeneID" id="54463028"/>
<name>A0A6A6YIE5_9PEZI</name>
<evidence type="ECO:0000313" key="3">
    <source>
        <dbReference type="Proteomes" id="UP000504636"/>
    </source>
</evidence>
<keyword evidence="3" id="KW-1185">Reference proteome</keyword>
<dbReference type="AlphaFoldDB" id="A0A6A6YIE5"/>
<reference evidence="2 4" key="1">
    <citation type="journal article" date="2020" name="Stud. Mycol.">
        <title>101 Dothideomycetes genomes: a test case for predicting lifestyles and emergence of pathogens.</title>
        <authorList>
            <person name="Haridas S."/>
            <person name="Albert R."/>
            <person name="Binder M."/>
            <person name="Bloem J."/>
            <person name="Labutti K."/>
            <person name="Salamov A."/>
            <person name="Andreopoulos B."/>
            <person name="Baker S."/>
            <person name="Barry K."/>
            <person name="Bills G."/>
            <person name="Bluhm B."/>
            <person name="Cannon C."/>
            <person name="Castanera R."/>
            <person name="Culley D."/>
            <person name="Daum C."/>
            <person name="Ezra D."/>
            <person name="Gonzalez J."/>
            <person name="Henrissat B."/>
            <person name="Kuo A."/>
            <person name="Liang C."/>
            <person name="Lipzen A."/>
            <person name="Lutzoni F."/>
            <person name="Magnuson J."/>
            <person name="Mondo S."/>
            <person name="Nolan M."/>
            <person name="Ohm R."/>
            <person name="Pangilinan J."/>
            <person name="Park H.-J."/>
            <person name="Ramirez L."/>
            <person name="Alfaro M."/>
            <person name="Sun H."/>
            <person name="Tritt A."/>
            <person name="Yoshinaga Y."/>
            <person name="Zwiers L.-H."/>
            <person name="Turgeon B."/>
            <person name="Goodwin S."/>
            <person name="Spatafora J."/>
            <person name="Crous P."/>
            <person name="Grigoriev I."/>
        </authorList>
    </citation>
    <scope>NUCLEOTIDE SEQUENCE</scope>
    <source>
        <strain evidence="2 4">CBS 304.34</strain>
    </source>
</reference>
<dbReference type="Proteomes" id="UP000504636">
    <property type="component" value="Unplaced"/>
</dbReference>
<feature type="compositionally biased region" description="Basic and acidic residues" evidence="1">
    <location>
        <begin position="50"/>
        <end position="61"/>
    </location>
</feature>
<dbReference type="EMBL" id="MU003703">
    <property type="protein sequence ID" value="KAF2808339.1"/>
    <property type="molecule type" value="Genomic_DNA"/>
</dbReference>
<evidence type="ECO:0000256" key="1">
    <source>
        <dbReference type="SAM" id="MobiDB-lite"/>
    </source>
</evidence>
<reference evidence="4" key="2">
    <citation type="submission" date="2020-04" db="EMBL/GenBank/DDBJ databases">
        <authorList>
            <consortium name="NCBI Genome Project"/>
        </authorList>
    </citation>
    <scope>NUCLEOTIDE SEQUENCE</scope>
    <source>
        <strain evidence="4">CBS 304.34</strain>
    </source>
</reference>
<organism evidence="2">
    <name type="scientific">Mytilinidion resinicola</name>
    <dbReference type="NCBI Taxonomy" id="574789"/>
    <lineage>
        <taxon>Eukaryota</taxon>
        <taxon>Fungi</taxon>
        <taxon>Dikarya</taxon>
        <taxon>Ascomycota</taxon>
        <taxon>Pezizomycotina</taxon>
        <taxon>Dothideomycetes</taxon>
        <taxon>Pleosporomycetidae</taxon>
        <taxon>Mytilinidiales</taxon>
        <taxon>Mytilinidiaceae</taxon>
        <taxon>Mytilinidion</taxon>
    </lineage>
</organism>
<evidence type="ECO:0000313" key="2">
    <source>
        <dbReference type="EMBL" id="KAF2808339.1"/>
    </source>
</evidence>